<evidence type="ECO:0000313" key="1">
    <source>
        <dbReference type="EMBL" id="QLH81465.1"/>
    </source>
</evidence>
<dbReference type="KEGG" id="hpel:HZS54_07410"/>
<dbReference type="RefSeq" id="WP_179921488.1">
    <property type="nucleotide sequence ID" value="NZ_CP058909.1"/>
</dbReference>
<evidence type="ECO:0000313" key="2">
    <source>
        <dbReference type="Proteomes" id="UP000509346"/>
    </source>
</evidence>
<sequence>MAPRRVLLGFLALAAALAGCSALGSGDDGVPDTDCATDALAAYDADLRVDNHTARPYPDAPSAVNESTVAAFAARVETVHTRNEILRLHEGSEVGLAGIEVDTTVADVDRRAGGYRVALRTTSGYATASGIADGERTARYFVNETVVRRTYEDGVDPREGTVLVQC</sequence>
<name>A0A7D5P9Z4_9EURY</name>
<proteinExistence type="predicted"/>
<dbReference type="AlphaFoldDB" id="A0A7D5P9Z4"/>
<dbReference type="PROSITE" id="PS51257">
    <property type="entry name" value="PROKAR_LIPOPROTEIN"/>
    <property type="match status" value="1"/>
</dbReference>
<accession>A0A7D5P9Z4</accession>
<protein>
    <recommendedName>
        <fullName evidence="3">Lipoprotein</fullName>
    </recommendedName>
</protein>
<reference evidence="1 2" key="1">
    <citation type="submission" date="2020-07" db="EMBL/GenBank/DDBJ databases">
        <title>Halosimplex litoreum sp. nov. and Halosimplex rubrum sp. nov., isolated from different salt environments.</title>
        <authorList>
            <person name="Cui H."/>
        </authorList>
    </citation>
    <scope>NUCLEOTIDE SEQUENCE [LARGE SCALE GENOMIC DNA]</scope>
    <source>
        <strain evidence="1 2">R2</strain>
    </source>
</reference>
<evidence type="ECO:0008006" key="3">
    <source>
        <dbReference type="Google" id="ProtNLM"/>
    </source>
</evidence>
<keyword evidence="2" id="KW-1185">Reference proteome</keyword>
<dbReference type="Proteomes" id="UP000509346">
    <property type="component" value="Chromosome"/>
</dbReference>
<dbReference type="EMBL" id="CP058909">
    <property type="protein sequence ID" value="QLH81465.1"/>
    <property type="molecule type" value="Genomic_DNA"/>
</dbReference>
<organism evidence="1 2">
    <name type="scientific">Halosimplex pelagicum</name>
    <dbReference type="NCBI Taxonomy" id="869886"/>
    <lineage>
        <taxon>Archaea</taxon>
        <taxon>Methanobacteriati</taxon>
        <taxon>Methanobacteriota</taxon>
        <taxon>Stenosarchaea group</taxon>
        <taxon>Halobacteria</taxon>
        <taxon>Halobacteriales</taxon>
        <taxon>Haloarculaceae</taxon>
        <taxon>Halosimplex</taxon>
    </lineage>
</organism>
<gene>
    <name evidence="1" type="ORF">HZS54_07410</name>
</gene>
<dbReference type="OrthoDB" id="381742at2157"/>
<dbReference type="GeneID" id="56082405"/>